<dbReference type="PANTHER" id="PTHR32060:SF22">
    <property type="entry name" value="CARBOXYL-TERMINAL-PROCESSING PEPTIDASE 3, CHLOROPLASTIC"/>
    <property type="match status" value="1"/>
</dbReference>
<gene>
    <name evidence="3" type="ORF">SAMN04488522_105463</name>
</gene>
<protein>
    <submittedName>
        <fullName evidence="3">Peptidase family S41</fullName>
    </submittedName>
</protein>
<dbReference type="SMART" id="SM00245">
    <property type="entry name" value="TSPc"/>
    <property type="match status" value="1"/>
</dbReference>
<evidence type="ECO:0000256" key="1">
    <source>
        <dbReference type="SAM" id="SignalP"/>
    </source>
</evidence>
<reference evidence="4" key="1">
    <citation type="submission" date="2016-11" db="EMBL/GenBank/DDBJ databases">
        <authorList>
            <person name="Varghese N."/>
            <person name="Submissions S."/>
        </authorList>
    </citation>
    <scope>NUCLEOTIDE SEQUENCE [LARGE SCALE GENOMIC DNA]</scope>
    <source>
        <strain evidence="4">DSM 16990</strain>
    </source>
</reference>
<evidence type="ECO:0000313" key="3">
    <source>
        <dbReference type="EMBL" id="SHG42596.1"/>
    </source>
</evidence>
<dbReference type="Proteomes" id="UP000184287">
    <property type="component" value="Unassembled WGS sequence"/>
</dbReference>
<dbReference type="PANTHER" id="PTHR32060">
    <property type="entry name" value="TAIL-SPECIFIC PROTEASE"/>
    <property type="match status" value="1"/>
</dbReference>
<evidence type="ECO:0000259" key="2">
    <source>
        <dbReference type="SMART" id="SM00245"/>
    </source>
</evidence>
<feature type="signal peptide" evidence="1">
    <location>
        <begin position="1"/>
        <end position="20"/>
    </location>
</feature>
<feature type="domain" description="Tail specific protease" evidence="2">
    <location>
        <begin position="218"/>
        <end position="450"/>
    </location>
</feature>
<accession>A0A1M5JPU5</accession>
<sequence length="476" mass="53886">MRKLLTLLFCLVTCSLQSWSFENHKDSTLFDVSKLRADLTYLKVVLEKAHPSLYRYVSKDSLDQMFDQTSLKLNEPMDALKFWQLTQTIVAKIGCGHTTIIPALQARKGLWEDNYLLLPFYISIQDNRLFIQRYIQSPGKSDYRIKDEILSVNGQDTRLILAQMRSLVSSDGYSNAYRDYKLEMGSFNLNYAGLNKNTSDFKVVLRRKGATWTTTISSRVTTKTYKEIEQNEDRDLIGVSYPTDMNSVAILRIKGFRYGNFLQKNEMIFRELEAKKIETLILDLRNNPGGRSDIAIDLMKYLVGKKFRFIKNTDGVVDFGRFSALFKGNRRPDLSLLEQLPHRPFQRTYDSDKRQDIHKIQFKGKLFLLINEGTYSTSALLASALRSQTDCLLVGTETGGGALGCNGGAVVNVPLPATGQELVLPLMWTYAIGSRPSKPGTGVLPDYEVDWGALMVDSQSQAKSDPLLLKIKGLIN</sequence>
<dbReference type="GO" id="GO:0004175">
    <property type="term" value="F:endopeptidase activity"/>
    <property type="evidence" value="ECO:0007669"/>
    <property type="project" value="TreeGrafter"/>
</dbReference>
<dbReference type="AlphaFoldDB" id="A0A1M5JPU5"/>
<dbReference type="Gene3D" id="3.90.226.10">
    <property type="entry name" value="2-enoyl-CoA Hydratase, Chain A, domain 1"/>
    <property type="match status" value="1"/>
</dbReference>
<keyword evidence="4" id="KW-1185">Reference proteome</keyword>
<dbReference type="InterPro" id="IPR005151">
    <property type="entry name" value="Tail-specific_protease"/>
</dbReference>
<dbReference type="EMBL" id="FQUQ01000005">
    <property type="protein sequence ID" value="SHG42596.1"/>
    <property type="molecule type" value="Genomic_DNA"/>
</dbReference>
<name>A0A1M5JPU5_9SPHI</name>
<proteinExistence type="predicted"/>
<dbReference type="SUPFAM" id="SSF52096">
    <property type="entry name" value="ClpP/crotonase"/>
    <property type="match status" value="1"/>
</dbReference>
<organism evidence="3 4">
    <name type="scientific">Pedobacter caeni</name>
    <dbReference type="NCBI Taxonomy" id="288992"/>
    <lineage>
        <taxon>Bacteria</taxon>
        <taxon>Pseudomonadati</taxon>
        <taxon>Bacteroidota</taxon>
        <taxon>Sphingobacteriia</taxon>
        <taxon>Sphingobacteriales</taxon>
        <taxon>Sphingobacteriaceae</taxon>
        <taxon>Pedobacter</taxon>
    </lineage>
</organism>
<feature type="chain" id="PRO_5012319041" evidence="1">
    <location>
        <begin position="21"/>
        <end position="476"/>
    </location>
</feature>
<dbReference type="GO" id="GO:0006508">
    <property type="term" value="P:proteolysis"/>
    <property type="evidence" value="ECO:0007669"/>
    <property type="project" value="InterPro"/>
</dbReference>
<dbReference type="STRING" id="288992.SAMN04488522_105463"/>
<dbReference type="GO" id="GO:0008236">
    <property type="term" value="F:serine-type peptidase activity"/>
    <property type="evidence" value="ECO:0007669"/>
    <property type="project" value="InterPro"/>
</dbReference>
<evidence type="ECO:0000313" key="4">
    <source>
        <dbReference type="Proteomes" id="UP000184287"/>
    </source>
</evidence>
<keyword evidence="1" id="KW-0732">Signal</keyword>
<dbReference type="RefSeq" id="WP_073235219.1">
    <property type="nucleotide sequence ID" value="NZ_FQUQ01000005.1"/>
</dbReference>
<dbReference type="InterPro" id="IPR029045">
    <property type="entry name" value="ClpP/crotonase-like_dom_sf"/>
</dbReference>
<dbReference type="OrthoDB" id="5480566at2"/>
<dbReference type="Pfam" id="PF03572">
    <property type="entry name" value="Peptidase_S41"/>
    <property type="match status" value="1"/>
</dbReference>